<dbReference type="Proteomes" id="UP000541444">
    <property type="component" value="Unassembled WGS sequence"/>
</dbReference>
<evidence type="ECO:0000313" key="1">
    <source>
        <dbReference type="EMBL" id="KAF6154190.1"/>
    </source>
</evidence>
<comment type="caution">
    <text evidence="1">The sequence shown here is derived from an EMBL/GenBank/DDBJ whole genome shotgun (WGS) entry which is preliminary data.</text>
</comment>
<dbReference type="EMBL" id="JACGCM010001511">
    <property type="protein sequence ID" value="KAF6154190.1"/>
    <property type="molecule type" value="Genomic_DNA"/>
</dbReference>
<dbReference type="AlphaFoldDB" id="A0A7J7MHC9"/>
<reference evidence="1 2" key="1">
    <citation type="journal article" date="2020" name="IScience">
        <title>Genome Sequencing of the Endangered Kingdonia uniflora (Circaeasteraceae, Ranunculales) Reveals Potential Mechanisms of Evolutionary Specialization.</title>
        <authorList>
            <person name="Sun Y."/>
            <person name="Deng T."/>
            <person name="Zhang A."/>
            <person name="Moore M.J."/>
            <person name="Landis J.B."/>
            <person name="Lin N."/>
            <person name="Zhang H."/>
            <person name="Zhang X."/>
            <person name="Huang J."/>
            <person name="Zhang X."/>
            <person name="Sun H."/>
            <person name="Wang H."/>
        </authorList>
    </citation>
    <scope>NUCLEOTIDE SEQUENCE [LARGE SCALE GENOMIC DNA]</scope>
    <source>
        <strain evidence="1">TB1705</strain>
        <tissue evidence="1">Leaf</tissue>
    </source>
</reference>
<evidence type="ECO:0000313" key="2">
    <source>
        <dbReference type="Proteomes" id="UP000541444"/>
    </source>
</evidence>
<name>A0A7J7MHC9_9MAGN</name>
<gene>
    <name evidence="1" type="ORF">GIB67_016442</name>
</gene>
<sequence>MVVKNVVDIVGAGVDPEFDSDETVDDAGFKLVSWEVNPDEAENADDDPLHSGEGLVDKDVDISQASLIILEPKDKFKMQDKSIKPTDAELEDIQIHFTIRMNDLYRHHDCKLFYVLHNLLLERRLSNE</sequence>
<protein>
    <submittedName>
        <fullName evidence="1">Uncharacterized protein</fullName>
    </submittedName>
</protein>
<accession>A0A7J7MHC9</accession>
<proteinExistence type="predicted"/>
<keyword evidence="2" id="KW-1185">Reference proteome</keyword>
<organism evidence="1 2">
    <name type="scientific">Kingdonia uniflora</name>
    <dbReference type="NCBI Taxonomy" id="39325"/>
    <lineage>
        <taxon>Eukaryota</taxon>
        <taxon>Viridiplantae</taxon>
        <taxon>Streptophyta</taxon>
        <taxon>Embryophyta</taxon>
        <taxon>Tracheophyta</taxon>
        <taxon>Spermatophyta</taxon>
        <taxon>Magnoliopsida</taxon>
        <taxon>Ranunculales</taxon>
        <taxon>Circaeasteraceae</taxon>
        <taxon>Kingdonia</taxon>
    </lineage>
</organism>